<accession>A0A1H6I896</accession>
<dbReference type="RefSeq" id="WP_078687061.1">
    <property type="nucleotide sequence ID" value="NZ_FNWT01000002.1"/>
</dbReference>
<dbReference type="PROSITE" id="PS50263">
    <property type="entry name" value="CN_HYDROLASE"/>
    <property type="match status" value="1"/>
</dbReference>
<dbReference type="Pfam" id="PF00795">
    <property type="entry name" value="CN_hydrolase"/>
    <property type="match status" value="1"/>
</dbReference>
<evidence type="ECO:0000256" key="1">
    <source>
        <dbReference type="ARBA" id="ARBA00022801"/>
    </source>
</evidence>
<dbReference type="Gene3D" id="3.60.110.10">
    <property type="entry name" value="Carbon-nitrogen hydrolase"/>
    <property type="match status" value="1"/>
</dbReference>
<evidence type="ECO:0000259" key="2">
    <source>
        <dbReference type="PROSITE" id="PS50263"/>
    </source>
</evidence>
<dbReference type="InterPro" id="IPR036526">
    <property type="entry name" value="C-N_Hydrolase_sf"/>
</dbReference>
<feature type="domain" description="CN hydrolase" evidence="2">
    <location>
        <begin position="6"/>
        <end position="262"/>
    </location>
</feature>
<comment type="caution">
    <text evidence="3">The sequence shown here is derived from an EMBL/GenBank/DDBJ whole genome shotgun (WGS) entry which is preliminary data.</text>
</comment>
<dbReference type="EMBL" id="FNWT01000002">
    <property type="protein sequence ID" value="SEH43898.1"/>
    <property type="molecule type" value="Genomic_DNA"/>
</dbReference>
<organism evidence="3 4">
    <name type="scientific">Parafannyhessea umbonata</name>
    <dbReference type="NCBI Taxonomy" id="604330"/>
    <lineage>
        <taxon>Bacteria</taxon>
        <taxon>Bacillati</taxon>
        <taxon>Actinomycetota</taxon>
        <taxon>Coriobacteriia</taxon>
        <taxon>Coriobacteriales</taxon>
        <taxon>Atopobiaceae</taxon>
        <taxon>Parafannyhessea</taxon>
    </lineage>
</organism>
<dbReference type="InterPro" id="IPR003010">
    <property type="entry name" value="C-N_Hydrolase"/>
</dbReference>
<dbReference type="PANTHER" id="PTHR43674:SF2">
    <property type="entry name" value="BETA-UREIDOPROPIONASE"/>
    <property type="match status" value="1"/>
</dbReference>
<gene>
    <name evidence="3" type="ORF">SAMN05216447_102180</name>
</gene>
<proteinExistence type="predicted"/>
<dbReference type="Proteomes" id="UP000199135">
    <property type="component" value="Unassembled WGS sequence"/>
</dbReference>
<dbReference type="PANTHER" id="PTHR43674">
    <property type="entry name" value="NITRILASE C965.09-RELATED"/>
    <property type="match status" value="1"/>
</dbReference>
<dbReference type="CDD" id="cd07197">
    <property type="entry name" value="nitrilase"/>
    <property type="match status" value="1"/>
</dbReference>
<reference evidence="3 4" key="1">
    <citation type="submission" date="2016-10" db="EMBL/GenBank/DDBJ databases">
        <authorList>
            <person name="Varghese N."/>
            <person name="Submissions S."/>
        </authorList>
    </citation>
    <scope>NUCLEOTIDE SEQUENCE [LARGE SCALE GENOMIC DNA]</scope>
    <source>
        <strain evidence="3 4">WCP15</strain>
    </source>
</reference>
<name>A0A1H6I896_9ACTN</name>
<protein>
    <submittedName>
        <fullName evidence="3">Predicted amidohydrolase</fullName>
    </submittedName>
</protein>
<keyword evidence="1" id="KW-0378">Hydrolase</keyword>
<keyword evidence="4" id="KW-1185">Reference proteome</keyword>
<evidence type="ECO:0000313" key="3">
    <source>
        <dbReference type="EMBL" id="SEH43898.1"/>
    </source>
</evidence>
<dbReference type="InterPro" id="IPR050345">
    <property type="entry name" value="Aliph_Amidase/BUP"/>
</dbReference>
<evidence type="ECO:0000313" key="4">
    <source>
        <dbReference type="Proteomes" id="UP000199135"/>
    </source>
</evidence>
<sequence>MYKDIITISTVAFHAEWGDKERNLNRILGYMEAAAKKGSDLLLLPEMALTSYDDEPDVPVAEKMQHKLAETVPGPTSEIVAAKAKELGLYVVFGMPIRDDEKSDVVYNGLAVFSPEGLVGSYHKIHLPAPEPNWATRGDKPFILDTPWGPVGIAICYDTYCFPELMDYYVAKGCRLYLNPTAVCHAHGEHLMDDTIHAQVIREGIFIASANLAGLDKDNWFWGGSSVLGPGKGTWDYHYYAGGPFVAPGSDEEAMYTATIDLSLATRFLYKHNPSVGGTDWRPDLYKKWFEEICSDESYGK</sequence>
<dbReference type="SUPFAM" id="SSF56317">
    <property type="entry name" value="Carbon-nitrogen hydrolase"/>
    <property type="match status" value="1"/>
</dbReference>